<organism evidence="2 3">
    <name type="scientific">Halovivax cerinus</name>
    <dbReference type="NCBI Taxonomy" id="1487865"/>
    <lineage>
        <taxon>Archaea</taxon>
        <taxon>Methanobacteriati</taxon>
        <taxon>Methanobacteriota</taxon>
        <taxon>Stenosarchaea group</taxon>
        <taxon>Halobacteria</taxon>
        <taxon>Halobacteriales</taxon>
        <taxon>Natrialbaceae</taxon>
        <taxon>Halovivax</taxon>
    </lineage>
</organism>
<evidence type="ECO:0000256" key="1">
    <source>
        <dbReference type="SAM" id="MobiDB-lite"/>
    </source>
</evidence>
<dbReference type="EMBL" id="JBHSAQ010000002">
    <property type="protein sequence ID" value="MFC3957578.1"/>
    <property type="molecule type" value="Genomic_DNA"/>
</dbReference>
<proteinExistence type="predicted"/>
<feature type="compositionally biased region" description="Polar residues" evidence="1">
    <location>
        <begin position="8"/>
        <end position="21"/>
    </location>
</feature>
<reference evidence="2 3" key="1">
    <citation type="journal article" date="2019" name="Int. J. Syst. Evol. Microbiol.">
        <title>The Global Catalogue of Microorganisms (GCM) 10K type strain sequencing project: providing services to taxonomists for standard genome sequencing and annotation.</title>
        <authorList>
            <consortium name="The Broad Institute Genomics Platform"/>
            <consortium name="The Broad Institute Genome Sequencing Center for Infectious Disease"/>
            <person name="Wu L."/>
            <person name="Ma J."/>
        </authorList>
    </citation>
    <scope>NUCLEOTIDE SEQUENCE [LARGE SCALE GENOMIC DNA]</scope>
    <source>
        <strain evidence="2 3">IBRC-M 10256</strain>
    </source>
</reference>
<dbReference type="GeneID" id="73902946"/>
<gene>
    <name evidence="2" type="ORF">ACFOUR_04215</name>
</gene>
<sequence>MPDIHGSTMAQAQPERTTVDVSRSLHQRLEDLKPYESVSFNDLIAEMADVYESQQDT</sequence>
<keyword evidence="3" id="KW-1185">Reference proteome</keyword>
<feature type="region of interest" description="Disordered" evidence="1">
    <location>
        <begin position="1"/>
        <end position="23"/>
    </location>
</feature>
<dbReference type="Pfam" id="PF24434">
    <property type="entry name" value="DUF7557"/>
    <property type="match status" value="1"/>
</dbReference>
<evidence type="ECO:0000313" key="3">
    <source>
        <dbReference type="Proteomes" id="UP001595846"/>
    </source>
</evidence>
<protein>
    <submittedName>
        <fullName evidence="2">Uncharacterized protein</fullName>
    </submittedName>
</protein>
<dbReference type="InterPro" id="IPR055979">
    <property type="entry name" value="DUF7557"/>
</dbReference>
<accession>A0ABD5NLL2</accession>
<dbReference type="AlphaFoldDB" id="A0ABD5NLL2"/>
<evidence type="ECO:0000313" key="2">
    <source>
        <dbReference type="EMBL" id="MFC3957578.1"/>
    </source>
</evidence>
<dbReference type="RefSeq" id="WP_256533806.1">
    <property type="nucleotide sequence ID" value="NZ_CP101824.1"/>
</dbReference>
<comment type="caution">
    <text evidence="2">The sequence shown here is derived from an EMBL/GenBank/DDBJ whole genome shotgun (WGS) entry which is preliminary data.</text>
</comment>
<name>A0ABD5NLL2_9EURY</name>
<dbReference type="Proteomes" id="UP001595846">
    <property type="component" value="Unassembled WGS sequence"/>
</dbReference>